<dbReference type="PANTHER" id="PTHR46036:SF5">
    <property type="entry name" value="LACTOYLGLUTATHIONE LYASE"/>
    <property type="match status" value="1"/>
</dbReference>
<sequence length="129" mass="14650">MKFKMIHENYNVADLDRSIAFYGEALGLKEVRRIAPPSGGFIIAYLASEPGAFELELTWLKDKKEPYNLGDCEFHLAFEADDFKAAHEKHLAMGCICYENPEMGIYFISDPDGYWLEILPARSQHSAAQ</sequence>
<dbReference type="AlphaFoldDB" id="A0A644W8B0"/>
<dbReference type="SUPFAM" id="SSF54593">
    <property type="entry name" value="Glyoxalase/Bleomycin resistance protein/Dihydroxybiphenyl dioxygenase"/>
    <property type="match status" value="1"/>
</dbReference>
<evidence type="ECO:0000259" key="1">
    <source>
        <dbReference type="PROSITE" id="PS51819"/>
    </source>
</evidence>
<dbReference type="GO" id="GO:0019243">
    <property type="term" value="P:methylglyoxal catabolic process to D-lactate via S-lactoyl-glutathione"/>
    <property type="evidence" value="ECO:0007669"/>
    <property type="project" value="TreeGrafter"/>
</dbReference>
<name>A0A644W8B0_9ZZZZ</name>
<dbReference type="InterPro" id="IPR029068">
    <property type="entry name" value="Glyas_Bleomycin-R_OHBP_Dase"/>
</dbReference>
<proteinExistence type="predicted"/>
<organism evidence="2">
    <name type="scientific">bioreactor metagenome</name>
    <dbReference type="NCBI Taxonomy" id="1076179"/>
    <lineage>
        <taxon>unclassified sequences</taxon>
        <taxon>metagenomes</taxon>
        <taxon>ecological metagenomes</taxon>
    </lineage>
</organism>
<gene>
    <name evidence="2" type="primary">gloA_8</name>
    <name evidence="2" type="ORF">SDC9_45947</name>
</gene>
<protein>
    <submittedName>
        <fullName evidence="2">Lactoylglutathione lyase</fullName>
        <ecNumber evidence="2">4.4.1.5</ecNumber>
    </submittedName>
</protein>
<dbReference type="Gene3D" id="3.10.180.10">
    <property type="entry name" value="2,3-Dihydroxybiphenyl 1,2-Dioxygenase, domain 1"/>
    <property type="match status" value="1"/>
</dbReference>
<dbReference type="Pfam" id="PF00903">
    <property type="entry name" value="Glyoxalase"/>
    <property type="match status" value="1"/>
</dbReference>
<dbReference type="PANTHER" id="PTHR46036">
    <property type="entry name" value="LACTOYLGLUTATHIONE LYASE"/>
    <property type="match status" value="1"/>
</dbReference>
<dbReference type="EC" id="4.4.1.5" evidence="2"/>
<dbReference type="GO" id="GO:0004462">
    <property type="term" value="F:lactoylglutathione lyase activity"/>
    <property type="evidence" value="ECO:0007669"/>
    <property type="project" value="UniProtKB-EC"/>
</dbReference>
<comment type="caution">
    <text evidence="2">The sequence shown here is derived from an EMBL/GenBank/DDBJ whole genome shotgun (WGS) entry which is preliminary data.</text>
</comment>
<dbReference type="GO" id="GO:0005737">
    <property type="term" value="C:cytoplasm"/>
    <property type="evidence" value="ECO:0007669"/>
    <property type="project" value="TreeGrafter"/>
</dbReference>
<dbReference type="PROSITE" id="PS51819">
    <property type="entry name" value="VOC"/>
    <property type="match status" value="1"/>
</dbReference>
<dbReference type="InterPro" id="IPR037523">
    <property type="entry name" value="VOC_core"/>
</dbReference>
<dbReference type="InterPro" id="IPR004360">
    <property type="entry name" value="Glyas_Fos-R_dOase_dom"/>
</dbReference>
<accession>A0A644W8B0</accession>
<keyword evidence="2" id="KW-0456">Lyase</keyword>
<evidence type="ECO:0000313" key="2">
    <source>
        <dbReference type="EMBL" id="MPL99726.1"/>
    </source>
</evidence>
<reference evidence="2" key="1">
    <citation type="submission" date="2019-08" db="EMBL/GenBank/DDBJ databases">
        <authorList>
            <person name="Kucharzyk K."/>
            <person name="Murdoch R.W."/>
            <person name="Higgins S."/>
            <person name="Loffler F."/>
        </authorList>
    </citation>
    <scope>NUCLEOTIDE SEQUENCE</scope>
</reference>
<dbReference type="EMBL" id="VSSQ01000685">
    <property type="protein sequence ID" value="MPL99726.1"/>
    <property type="molecule type" value="Genomic_DNA"/>
</dbReference>
<feature type="domain" description="VOC" evidence="1">
    <location>
        <begin position="4"/>
        <end position="121"/>
    </location>
</feature>